<evidence type="ECO:0000313" key="1">
    <source>
        <dbReference type="EMBL" id="MDR6714134.1"/>
    </source>
</evidence>
<sequence length="353" mass="39490">MRNDRERQDGKPVVDLVELIEELWKQKWVVAVTTVIVTLLGVAYALLATPLYEAKVFIQSPSQNDIAQLNYGRGGDSGLPMLSVKTVYESYVRNIQSESLRRQFYRDVYLKSLPEDERRGAQDDLYARFNQVVSIPVAAKETPGRFQIVATSKDPQQAADWVVRYAQLAGERAKKEVMADVRADALVKAGNLKERIRSAREEARKAREDRIARLSEALIVAQSIGLEKPPIISGGGNSELSADMEGSLVYMRGSRAIEAEIKNLRARVSDDPFVDHLRQNEETIAFYEALQVDPSVFEVYRQDGGLDTPDKPVKPQKVVIVVLSALLGGLLGILIALYRAFFFTGRFSRSART</sequence>
<proteinExistence type="predicted"/>
<dbReference type="EMBL" id="JAVDTH010000024">
    <property type="protein sequence ID" value="MDR6714134.1"/>
    <property type="molecule type" value="Genomic_DNA"/>
</dbReference>
<gene>
    <name evidence="1" type="ORF">J2W83_003750</name>
</gene>
<evidence type="ECO:0000313" key="2">
    <source>
        <dbReference type="Proteomes" id="UP001259587"/>
    </source>
</evidence>
<reference evidence="1" key="1">
    <citation type="submission" date="2023-07" db="EMBL/GenBank/DDBJ databases">
        <title>Sorghum-associated microbial communities from plants grown in Nebraska, USA.</title>
        <authorList>
            <person name="Schachtman D."/>
        </authorList>
    </citation>
    <scope>NUCLEOTIDE SEQUENCE</scope>
    <source>
        <strain evidence="1">BE56</strain>
    </source>
</reference>
<name>A0ACC6K6L2_9PSED</name>
<organism evidence="1 2">
    <name type="scientific">Pseudomonas hunanensis</name>
    <dbReference type="NCBI Taxonomy" id="1247546"/>
    <lineage>
        <taxon>Bacteria</taxon>
        <taxon>Pseudomonadati</taxon>
        <taxon>Pseudomonadota</taxon>
        <taxon>Gammaproteobacteria</taxon>
        <taxon>Pseudomonadales</taxon>
        <taxon>Pseudomonadaceae</taxon>
        <taxon>Pseudomonas</taxon>
    </lineage>
</organism>
<dbReference type="Proteomes" id="UP001259587">
    <property type="component" value="Unassembled WGS sequence"/>
</dbReference>
<comment type="caution">
    <text evidence="1">The sequence shown here is derived from an EMBL/GenBank/DDBJ whole genome shotgun (WGS) entry which is preliminary data.</text>
</comment>
<protein>
    <submittedName>
        <fullName evidence="1">Chain length determinant protein (Polysaccharide antigen chain regulator)</fullName>
    </submittedName>
</protein>
<accession>A0ACC6K6L2</accession>
<keyword evidence="2" id="KW-1185">Reference proteome</keyword>